<dbReference type="PROSITE" id="PS51379">
    <property type="entry name" value="4FE4S_FER_2"/>
    <property type="match status" value="1"/>
</dbReference>
<dbReference type="Pfam" id="PF13187">
    <property type="entry name" value="Fer4_9"/>
    <property type="match status" value="1"/>
</dbReference>
<dbReference type="PROSITE" id="PS00198">
    <property type="entry name" value="4FE4S_FER_1"/>
    <property type="match status" value="1"/>
</dbReference>
<keyword evidence="3" id="KW-0411">Iron-sulfur</keyword>
<dbReference type="AlphaFoldDB" id="A0A4Z0D828"/>
<evidence type="ECO:0000313" key="5">
    <source>
        <dbReference type="EMBL" id="TFZ41038.1"/>
    </source>
</evidence>
<dbReference type="EMBL" id="SRIB01000003">
    <property type="protein sequence ID" value="TFZ41038.1"/>
    <property type="molecule type" value="Genomic_DNA"/>
</dbReference>
<proteinExistence type="predicted"/>
<sequence length="374" mass="42908">MQYSYFTNDKLKVSQLGFGCMRFPILNGDQKAIDEEKAREMLIYAIENGVNYIDTAYPYHGGMSEKFVGKVLSEGYRDKVYLATKNPVWLANTKDDFMKYLDEQLDNLKTDHIDFYLLHSLDAERFDKIMNLEVFDFVKKAKEEGKIKYIGFSFHDEYEVFTKIVDSFSWDFCQIQLNYLDRDYQAGLKGLKYAKEKGLDVVVMEPVKGGKLAKAPEKIKNIFNSSTINRSPAQWALKWVFSLNEVSVVLSGMTTLEQVKENISVASESEDLTPEEIKLIDQATKIYKDGFKVGCTACEYCMPCPSGVNIPRVFELYNNVYVFDELDESKKMYQRLIENNSDASNCVECGNCESVCPQHLSIIESLKDADKVLR</sequence>
<evidence type="ECO:0000256" key="1">
    <source>
        <dbReference type="ARBA" id="ARBA00022723"/>
    </source>
</evidence>
<dbReference type="Pfam" id="PF00248">
    <property type="entry name" value="Aldo_ket_red"/>
    <property type="match status" value="1"/>
</dbReference>
<protein>
    <submittedName>
        <fullName evidence="5">Aldo/keto reductase</fullName>
    </submittedName>
</protein>
<keyword evidence="1" id="KW-0479">Metal-binding</keyword>
<dbReference type="RefSeq" id="WP_135270519.1">
    <property type="nucleotide sequence ID" value="NZ_SRIB01000003.1"/>
</dbReference>
<dbReference type="InterPro" id="IPR036812">
    <property type="entry name" value="NAD(P)_OxRdtase_dom_sf"/>
</dbReference>
<dbReference type="Gene3D" id="3.20.20.100">
    <property type="entry name" value="NADP-dependent oxidoreductase domain"/>
    <property type="match status" value="1"/>
</dbReference>
<dbReference type="InterPro" id="IPR023210">
    <property type="entry name" value="NADP_OxRdtase_dom"/>
</dbReference>
<dbReference type="GO" id="GO:0051536">
    <property type="term" value="F:iron-sulfur cluster binding"/>
    <property type="evidence" value="ECO:0007669"/>
    <property type="project" value="UniProtKB-KW"/>
</dbReference>
<evidence type="ECO:0000256" key="2">
    <source>
        <dbReference type="ARBA" id="ARBA00023004"/>
    </source>
</evidence>
<gene>
    <name evidence="5" type="ORF">E4100_02785</name>
</gene>
<feature type="domain" description="4Fe-4S ferredoxin-type" evidence="4">
    <location>
        <begin position="337"/>
        <end position="365"/>
    </location>
</feature>
<evidence type="ECO:0000313" key="6">
    <source>
        <dbReference type="Proteomes" id="UP000298381"/>
    </source>
</evidence>
<dbReference type="PANTHER" id="PTHR43312:SF2">
    <property type="entry name" value="OXIDOREDUCTASE"/>
    <property type="match status" value="1"/>
</dbReference>
<dbReference type="SUPFAM" id="SSF51430">
    <property type="entry name" value="NAD(P)-linked oxidoreductase"/>
    <property type="match status" value="1"/>
</dbReference>
<dbReference type="OrthoDB" id="9773828at2"/>
<name>A0A4Z0D828_9FIRM</name>
<accession>A0A4Z0D828</accession>
<dbReference type="InterPro" id="IPR053135">
    <property type="entry name" value="AKR2_Oxidoreductase"/>
</dbReference>
<evidence type="ECO:0000256" key="3">
    <source>
        <dbReference type="ARBA" id="ARBA00023014"/>
    </source>
</evidence>
<evidence type="ECO:0000259" key="4">
    <source>
        <dbReference type="PROSITE" id="PS51379"/>
    </source>
</evidence>
<dbReference type="Proteomes" id="UP000298381">
    <property type="component" value="Unassembled WGS sequence"/>
</dbReference>
<dbReference type="PANTHER" id="PTHR43312">
    <property type="entry name" value="D-THREO-ALDOSE 1-DEHYDROGENASE"/>
    <property type="match status" value="1"/>
</dbReference>
<comment type="caution">
    <text evidence="5">The sequence shown here is derived from an EMBL/GenBank/DDBJ whole genome shotgun (WGS) entry which is preliminary data.</text>
</comment>
<dbReference type="InterPro" id="IPR009051">
    <property type="entry name" value="Helical_ferredxn"/>
</dbReference>
<dbReference type="InterPro" id="IPR017900">
    <property type="entry name" value="4Fe4S_Fe_S_CS"/>
</dbReference>
<dbReference type="Gene3D" id="1.10.1060.10">
    <property type="entry name" value="Alpha-helical ferredoxin"/>
    <property type="match status" value="1"/>
</dbReference>
<reference evidence="5 6" key="1">
    <citation type="submission" date="2019-03" db="EMBL/GenBank/DDBJ databases">
        <title>Draft genome sequence data and analysis of a Fermenting Bacterium, Soehngenia longevitae strain 1933PT, isolated from petroleum reservoir in Azerbaijan.</title>
        <authorList>
            <person name="Grouzdev D.S."/>
            <person name="Bidzhieva S.K."/>
            <person name="Sokolova D.S."/>
            <person name="Tourova T.P."/>
            <person name="Poltaraus A.B."/>
            <person name="Nazina T.N."/>
        </authorList>
    </citation>
    <scope>NUCLEOTIDE SEQUENCE [LARGE SCALE GENOMIC DNA]</scope>
    <source>
        <strain evidence="5 6">1933P</strain>
    </source>
</reference>
<keyword evidence="6" id="KW-1185">Reference proteome</keyword>
<dbReference type="CDD" id="cd19096">
    <property type="entry name" value="AKR_Fe-S_oxidoreductase"/>
    <property type="match status" value="1"/>
</dbReference>
<dbReference type="InterPro" id="IPR017896">
    <property type="entry name" value="4Fe4S_Fe-S-bd"/>
</dbReference>
<keyword evidence="2" id="KW-0408">Iron</keyword>
<organism evidence="5 6">
    <name type="scientific">Soehngenia longivitae</name>
    <dbReference type="NCBI Taxonomy" id="2562294"/>
    <lineage>
        <taxon>Bacteria</taxon>
        <taxon>Bacillati</taxon>
        <taxon>Bacillota</taxon>
        <taxon>Tissierellia</taxon>
        <taxon>Tissierellales</taxon>
        <taxon>Tissierellaceae</taxon>
        <taxon>Soehngenia</taxon>
    </lineage>
</organism>
<dbReference type="GO" id="GO:0046872">
    <property type="term" value="F:metal ion binding"/>
    <property type="evidence" value="ECO:0007669"/>
    <property type="project" value="UniProtKB-KW"/>
</dbReference>